<comment type="similarity">
    <text evidence="2">Belongs to the cornichon family.</text>
</comment>
<dbReference type="InterPro" id="IPR003377">
    <property type="entry name" value="Cornichon"/>
</dbReference>
<reference evidence="7" key="1">
    <citation type="submission" date="2018-06" db="EMBL/GenBank/DDBJ databases">
        <title>WGS assembly of Brassica rapa FPsc.</title>
        <authorList>
            <person name="Bowman J."/>
            <person name="Kohchi T."/>
            <person name="Yamato K."/>
            <person name="Jenkins J."/>
            <person name="Shu S."/>
            <person name="Ishizaki K."/>
            <person name="Yamaoka S."/>
            <person name="Nishihama R."/>
            <person name="Nakamura Y."/>
            <person name="Berger F."/>
            <person name="Adam C."/>
            <person name="Aki S."/>
            <person name="Althoff F."/>
            <person name="Araki T."/>
            <person name="Arteaga-Vazquez M."/>
            <person name="Balasubrmanian S."/>
            <person name="Bauer D."/>
            <person name="Boehm C."/>
            <person name="Briginshaw L."/>
            <person name="Caballero-Perez J."/>
            <person name="Catarino B."/>
            <person name="Chen F."/>
            <person name="Chiyoda S."/>
            <person name="Chovatia M."/>
            <person name="Davies K."/>
            <person name="Delmans M."/>
            <person name="Demura T."/>
            <person name="Dierschke T."/>
            <person name="Dolan L."/>
            <person name="Dorantes-Acosta A."/>
            <person name="Eklund D."/>
            <person name="Florent S."/>
            <person name="Flores-Sandoval E."/>
            <person name="Fujiyama A."/>
            <person name="Fukuzawa H."/>
            <person name="Galik B."/>
            <person name="Grimanelli D."/>
            <person name="Grimwood J."/>
            <person name="Grossniklaus U."/>
            <person name="Hamada T."/>
            <person name="Haseloff J."/>
            <person name="Hetherington A."/>
            <person name="Higo A."/>
            <person name="Hirakawa Y."/>
            <person name="Hundley H."/>
            <person name="Ikeda Y."/>
            <person name="Inoue K."/>
            <person name="Inoue S."/>
            <person name="Ishida S."/>
            <person name="Jia Q."/>
            <person name="Kakita M."/>
            <person name="Kanazawa T."/>
            <person name="Kawai Y."/>
            <person name="Kawashima T."/>
            <person name="Kennedy M."/>
            <person name="Kinose K."/>
            <person name="Kinoshita T."/>
            <person name="Kohara Y."/>
            <person name="Koide E."/>
            <person name="Komatsu K."/>
            <person name="Kopischke S."/>
            <person name="Kubo M."/>
            <person name="Kyozuka J."/>
            <person name="Lagercrantz U."/>
            <person name="Lin S."/>
            <person name="Lindquist E."/>
            <person name="Lipzen A."/>
            <person name="Lu C."/>
            <person name="Luna E."/>
            <person name="Martienssen R."/>
            <person name="Minamino N."/>
            <person name="Mizutani M."/>
            <person name="Mizutani M."/>
            <person name="Mochizuki N."/>
            <person name="Monte I."/>
            <person name="Mosher R."/>
            <person name="Nagasaki H."/>
            <person name="Nakagami H."/>
            <person name="Naramoto S."/>
            <person name="Nishitani K."/>
            <person name="Ohtani M."/>
            <person name="Okamoto T."/>
            <person name="Okumura M."/>
            <person name="Phillips J."/>
            <person name="Pollak B."/>
            <person name="Reinders A."/>
            <person name="Roevekamp M."/>
            <person name="Sano R."/>
            <person name="Sawa S."/>
            <person name="Schmid M."/>
            <person name="Shirakawa M."/>
            <person name="Solano R."/>
            <person name="Spunde A."/>
            <person name="Suetsugu N."/>
            <person name="Sugano S."/>
            <person name="Sugiyama A."/>
            <person name="Sun R."/>
            <person name="Suzuki Y."/>
            <person name="Takenaka M."/>
            <person name="Takezawa D."/>
            <person name="Tomogane H."/>
            <person name="Tsuzuki M."/>
            <person name="Ueda T."/>
            <person name="Umeda M."/>
            <person name="Ward J."/>
            <person name="Watanabe Y."/>
            <person name="Yazaki K."/>
            <person name="Yokoyama R."/>
            <person name="Yoshitake Y."/>
            <person name="Yotsui I."/>
            <person name="Zachgo S."/>
            <person name="Schmutz J."/>
        </authorList>
    </citation>
    <scope>NUCLEOTIDE SEQUENCE [LARGE SCALE GENOMIC DNA]</scope>
</reference>
<keyword evidence="5 6" id="KW-0472">Membrane</keyword>
<dbReference type="Pfam" id="PF03311">
    <property type="entry name" value="Cornichon"/>
    <property type="match status" value="1"/>
</dbReference>
<dbReference type="EMBL" id="KZ863857">
    <property type="protein sequence ID" value="RIA05690.1"/>
    <property type="molecule type" value="Genomic_DNA"/>
</dbReference>
<name>A0A397KZK5_BRACM</name>
<evidence type="ECO:0000256" key="2">
    <source>
        <dbReference type="ARBA" id="ARBA00010095"/>
    </source>
</evidence>
<dbReference type="GO" id="GO:0016192">
    <property type="term" value="P:vesicle-mediated transport"/>
    <property type="evidence" value="ECO:0007669"/>
    <property type="project" value="InterPro"/>
</dbReference>
<accession>A0A397KZK5</accession>
<gene>
    <name evidence="7" type="ORF">BRARA_K00003</name>
</gene>
<feature type="transmembrane region" description="Helical" evidence="6">
    <location>
        <begin position="33"/>
        <end position="61"/>
    </location>
</feature>
<evidence type="ECO:0000313" key="7">
    <source>
        <dbReference type="EMBL" id="RIA05690.1"/>
    </source>
</evidence>
<keyword evidence="3 6" id="KW-0812">Transmembrane</keyword>
<evidence type="ECO:0000256" key="3">
    <source>
        <dbReference type="ARBA" id="ARBA00022692"/>
    </source>
</evidence>
<dbReference type="AlphaFoldDB" id="A0A397KZK5"/>
<evidence type="ECO:0000256" key="4">
    <source>
        <dbReference type="ARBA" id="ARBA00022989"/>
    </source>
</evidence>
<evidence type="ECO:0008006" key="8">
    <source>
        <dbReference type="Google" id="ProtNLM"/>
    </source>
</evidence>
<dbReference type="GO" id="GO:0016020">
    <property type="term" value="C:membrane"/>
    <property type="evidence" value="ECO:0007669"/>
    <property type="project" value="UniProtKB-SubCell"/>
</dbReference>
<dbReference type="SMART" id="SM01398">
    <property type="entry name" value="Cornichon"/>
    <property type="match status" value="1"/>
</dbReference>
<dbReference type="Proteomes" id="UP000264353">
    <property type="component" value="Unassembled WGS sequence"/>
</dbReference>
<dbReference type="PANTHER" id="PTHR12290">
    <property type="entry name" value="CORNICHON-RELATED"/>
    <property type="match status" value="1"/>
</dbReference>
<evidence type="ECO:0000256" key="5">
    <source>
        <dbReference type="ARBA" id="ARBA00023136"/>
    </source>
</evidence>
<proteinExistence type="inferred from homology"/>
<feature type="transmembrane region" description="Helical" evidence="6">
    <location>
        <begin position="90"/>
        <end position="109"/>
    </location>
</feature>
<sequence>MLIDLICLADLEFDYINPYDSSSRINSVVLPEFVLQGFLCLFFLVTGHWFMALHGLPYLYYNFQICLKNHYLIDVTEIFNLLDWETKKRLFKLAYMILTLFLTIFWLIYSTVDDYEE</sequence>
<organism evidence="7">
    <name type="scientific">Brassica campestris</name>
    <name type="common">Field mustard</name>
    <dbReference type="NCBI Taxonomy" id="3711"/>
    <lineage>
        <taxon>Eukaryota</taxon>
        <taxon>Viridiplantae</taxon>
        <taxon>Streptophyta</taxon>
        <taxon>Embryophyta</taxon>
        <taxon>Tracheophyta</taxon>
        <taxon>Spermatophyta</taxon>
        <taxon>Magnoliopsida</taxon>
        <taxon>eudicotyledons</taxon>
        <taxon>Gunneridae</taxon>
        <taxon>Pentapetalae</taxon>
        <taxon>rosids</taxon>
        <taxon>malvids</taxon>
        <taxon>Brassicales</taxon>
        <taxon>Brassicaceae</taxon>
        <taxon>Brassiceae</taxon>
        <taxon>Brassica</taxon>
    </lineage>
</organism>
<protein>
    <recommendedName>
        <fullName evidence="8">Cornichon family protein</fullName>
    </recommendedName>
</protein>
<comment type="subcellular location">
    <subcellularLocation>
        <location evidence="1">Membrane</location>
        <topology evidence="1">Multi-pass membrane protein</topology>
    </subcellularLocation>
</comment>
<evidence type="ECO:0000256" key="6">
    <source>
        <dbReference type="SAM" id="Phobius"/>
    </source>
</evidence>
<evidence type="ECO:0000256" key="1">
    <source>
        <dbReference type="ARBA" id="ARBA00004141"/>
    </source>
</evidence>
<keyword evidence="4 6" id="KW-1133">Transmembrane helix</keyword>